<keyword evidence="8" id="KW-1185">Reference proteome</keyword>
<dbReference type="InterPro" id="IPR004561">
    <property type="entry name" value="IsoChor_synthase"/>
</dbReference>
<comment type="caution">
    <text evidence="7">The sequence shown here is derived from an EMBL/GenBank/DDBJ whole genome shotgun (WGS) entry which is preliminary data.</text>
</comment>
<dbReference type="Pfam" id="PF00425">
    <property type="entry name" value="Chorismate_bind"/>
    <property type="match status" value="1"/>
</dbReference>
<protein>
    <recommendedName>
        <fullName evidence="3">isochorismate synthase</fullName>
        <ecNumber evidence="3">5.4.4.2</ecNumber>
    </recommendedName>
    <alternativeName>
        <fullName evidence="5">Isochorismate mutase</fullName>
    </alternativeName>
</protein>
<dbReference type="Proteomes" id="UP000064189">
    <property type="component" value="Unassembled WGS sequence"/>
</dbReference>
<keyword evidence="4 7" id="KW-0413">Isomerase</keyword>
<comment type="catalytic activity">
    <reaction evidence="1">
        <text>chorismate = isochorismate</text>
        <dbReference type="Rhea" id="RHEA:18985"/>
        <dbReference type="ChEBI" id="CHEBI:29748"/>
        <dbReference type="ChEBI" id="CHEBI:29780"/>
        <dbReference type="EC" id="5.4.4.2"/>
    </reaction>
</comment>
<dbReference type="SUPFAM" id="SSF56322">
    <property type="entry name" value="ADC synthase"/>
    <property type="match status" value="1"/>
</dbReference>
<feature type="domain" description="Chorismate-utilising enzyme C-terminal" evidence="6">
    <location>
        <begin position="127"/>
        <end position="391"/>
    </location>
</feature>
<dbReference type="EMBL" id="LNNH01000043">
    <property type="protein sequence ID" value="KWW13003.1"/>
    <property type="molecule type" value="Genomic_DNA"/>
</dbReference>
<dbReference type="NCBIfam" id="TIGR00543">
    <property type="entry name" value="isochor_syn"/>
    <property type="match status" value="1"/>
</dbReference>
<dbReference type="InterPro" id="IPR015890">
    <property type="entry name" value="Chorismate_C"/>
</dbReference>
<gene>
    <name evidence="7" type="ORF">AS888_08665</name>
</gene>
<dbReference type="NCBIfam" id="NF005380">
    <property type="entry name" value="PRK06923.1"/>
    <property type="match status" value="1"/>
</dbReference>
<dbReference type="PANTHER" id="PTHR42839">
    <property type="entry name" value="ISOCHORISMATE SYNTHASE ENTC"/>
    <property type="match status" value="1"/>
</dbReference>
<evidence type="ECO:0000256" key="2">
    <source>
        <dbReference type="ARBA" id="ARBA00005297"/>
    </source>
</evidence>
<reference evidence="7 8" key="1">
    <citation type="submission" date="2015-11" db="EMBL/GenBank/DDBJ databases">
        <title>Genome Sequence of Bacillus simplex strain VanAntwerpen2.</title>
        <authorList>
            <person name="Couger M.B."/>
        </authorList>
    </citation>
    <scope>NUCLEOTIDE SEQUENCE [LARGE SCALE GENOMIC DNA]</scope>
    <source>
        <strain evidence="7 8">VanAntwerpen02</strain>
    </source>
</reference>
<dbReference type="EC" id="5.4.4.2" evidence="3"/>
<organism evidence="7 8">
    <name type="scientific">Peribacillus simplex</name>
    <dbReference type="NCBI Taxonomy" id="1478"/>
    <lineage>
        <taxon>Bacteria</taxon>
        <taxon>Bacillati</taxon>
        <taxon>Bacillota</taxon>
        <taxon>Bacilli</taxon>
        <taxon>Bacillales</taxon>
        <taxon>Bacillaceae</taxon>
        <taxon>Peribacillus</taxon>
    </lineage>
</organism>
<accession>A0A109MU15</accession>
<dbReference type="RefSeq" id="WP_061143776.1">
    <property type="nucleotide sequence ID" value="NZ_LNNH01000043.1"/>
</dbReference>
<dbReference type="InterPro" id="IPR005801">
    <property type="entry name" value="ADC_synthase"/>
</dbReference>
<dbReference type="AlphaFoldDB" id="A0A109MU15"/>
<proteinExistence type="inferred from homology"/>
<comment type="similarity">
    <text evidence="2">Belongs to the isochorismate synthase family.</text>
</comment>
<evidence type="ECO:0000256" key="3">
    <source>
        <dbReference type="ARBA" id="ARBA00012824"/>
    </source>
</evidence>
<evidence type="ECO:0000256" key="4">
    <source>
        <dbReference type="ARBA" id="ARBA00023235"/>
    </source>
</evidence>
<dbReference type="GO" id="GO:0009697">
    <property type="term" value="P:salicylic acid biosynthetic process"/>
    <property type="evidence" value="ECO:0007669"/>
    <property type="project" value="TreeGrafter"/>
</dbReference>
<sequence length="407" mass="44627">MIKSKENSTVLEKQLLDDYEVGDFFLASPSQTILGKGSFLTVPNDRENRDQMTSLAARVAAALKTAKEQGHPNPMVTGAVPFDYEKDAQLIVPGMIWTSVPLQDLGTSQQAGTSKPDYEIESVPEPSRYMDGVEQGLTHIKSGHLDKIVLSRSLHLTSSEQVNINRLLQNLARHNKNGYTFAVDLPQPETENADPDNLKTLIGASPELLVSRTGLQVVANPLAGSRPRSDDPIEDKRRAEELLSSAKDLHEHAVVVQAVAEALRPFFKKMDVPEKPSVIHTETMWHLSTEVRGELQDPETSSLELAIALHPTPAVCGSPSELAREAIQEIEPFDRGFFTGMVGWCNAEGDGEWIVTIRCAEVEKQVLRLFAGAGVVAESKPEEELAETSAKFQTMLRAMGIDAKSLN</sequence>
<evidence type="ECO:0000256" key="1">
    <source>
        <dbReference type="ARBA" id="ARBA00000799"/>
    </source>
</evidence>
<evidence type="ECO:0000256" key="5">
    <source>
        <dbReference type="ARBA" id="ARBA00041564"/>
    </source>
</evidence>
<dbReference type="PANTHER" id="PTHR42839:SF2">
    <property type="entry name" value="ISOCHORISMATE SYNTHASE ENTC"/>
    <property type="match status" value="1"/>
</dbReference>
<evidence type="ECO:0000313" key="8">
    <source>
        <dbReference type="Proteomes" id="UP000064189"/>
    </source>
</evidence>
<evidence type="ECO:0000313" key="7">
    <source>
        <dbReference type="EMBL" id="KWW13003.1"/>
    </source>
</evidence>
<dbReference type="Gene3D" id="3.60.120.10">
    <property type="entry name" value="Anthranilate synthase"/>
    <property type="match status" value="1"/>
</dbReference>
<evidence type="ECO:0000259" key="6">
    <source>
        <dbReference type="Pfam" id="PF00425"/>
    </source>
</evidence>
<dbReference type="GO" id="GO:0008909">
    <property type="term" value="F:isochorismate synthase activity"/>
    <property type="evidence" value="ECO:0007669"/>
    <property type="project" value="UniProtKB-EC"/>
</dbReference>
<name>A0A109MU15_9BACI</name>